<gene>
    <name evidence="1" type="ORF">OEIGOIKO_02990</name>
</gene>
<evidence type="ECO:0000313" key="1">
    <source>
        <dbReference type="EMBL" id="GCD35247.1"/>
    </source>
</evidence>
<protein>
    <submittedName>
        <fullName evidence="1">Uncharacterized protein</fullName>
    </submittedName>
</protein>
<accession>A0A7U9KTT1</accession>
<dbReference type="EMBL" id="BHZC01000001">
    <property type="protein sequence ID" value="GCD35247.1"/>
    <property type="molecule type" value="Genomic_DNA"/>
</dbReference>
<comment type="caution">
    <text evidence="1">The sequence shown here is derived from an EMBL/GenBank/DDBJ whole genome shotgun (WGS) entry which is preliminary data.</text>
</comment>
<name>A0A7U9KTT1_9ACTN</name>
<evidence type="ECO:0000313" key="2">
    <source>
        <dbReference type="Proteomes" id="UP000287830"/>
    </source>
</evidence>
<dbReference type="AlphaFoldDB" id="A0A7U9KTT1"/>
<dbReference type="Proteomes" id="UP000287830">
    <property type="component" value="Unassembled WGS sequence"/>
</dbReference>
<organism evidence="1 2">
    <name type="scientific">Streptomyces chrestomyceticus JCM 4735</name>
    <dbReference type="NCBI Taxonomy" id="1306181"/>
    <lineage>
        <taxon>Bacteria</taxon>
        <taxon>Bacillati</taxon>
        <taxon>Actinomycetota</taxon>
        <taxon>Actinomycetes</taxon>
        <taxon>Kitasatosporales</taxon>
        <taxon>Streptomycetaceae</taxon>
        <taxon>Streptomyces</taxon>
    </lineage>
</organism>
<proteinExistence type="predicted"/>
<reference evidence="1 2" key="1">
    <citation type="submission" date="2018-11" db="EMBL/GenBank/DDBJ databases">
        <title>Whole genome sequence of Streptomyces chrestomyceticus NBRC 13444(T).</title>
        <authorList>
            <person name="Komaki H."/>
            <person name="Tamura T."/>
        </authorList>
    </citation>
    <scope>NUCLEOTIDE SEQUENCE [LARGE SCALE GENOMIC DNA]</scope>
    <source>
        <strain evidence="1 2">NBRC 13444</strain>
    </source>
</reference>
<sequence>MCVSAAFRASARVVEARKLVGEPVEYFRALAGDAEVLGIRMGVEG</sequence>